<feature type="chain" id="PRO_5046998772" evidence="4">
    <location>
        <begin position="20"/>
        <end position="160"/>
    </location>
</feature>
<keyword evidence="4" id="KW-0732">Signal</keyword>
<dbReference type="InterPro" id="IPR002071">
    <property type="entry name" value="Thermonucl_AS"/>
</dbReference>
<sequence>MAKSGYFLILLLIPSFCFANFSGRVVNVVDGDTVFVLTEGKRVKVRLIGIDSPELGQPFGRRSKQNLLHLTAQKQVEVMADKQDRFGRWLGTLIIAGKNINAEQVKSGLAWAYRYHGKVTNFRFLALEKKARQANIGLWSSKNPIEPWLWRKQKSGKKSD</sequence>
<feature type="domain" description="TNase-like" evidence="5">
    <location>
        <begin position="19"/>
        <end position="141"/>
    </location>
</feature>
<dbReference type="EMBL" id="CP123757">
    <property type="protein sequence ID" value="WGO82264.1"/>
    <property type="molecule type" value="Genomic_DNA"/>
</dbReference>
<name>A0ABY8P1I7_9GAMM</name>
<evidence type="ECO:0000256" key="3">
    <source>
        <dbReference type="ARBA" id="ARBA00022801"/>
    </source>
</evidence>
<evidence type="ECO:0000313" key="6">
    <source>
        <dbReference type="EMBL" id="WGO82264.1"/>
    </source>
</evidence>
<evidence type="ECO:0000259" key="5">
    <source>
        <dbReference type="PROSITE" id="PS50830"/>
    </source>
</evidence>
<keyword evidence="2" id="KW-0255">Endonuclease</keyword>
<keyword evidence="1" id="KW-0540">Nuclease</keyword>
<evidence type="ECO:0000256" key="1">
    <source>
        <dbReference type="ARBA" id="ARBA00022722"/>
    </source>
</evidence>
<keyword evidence="3" id="KW-0378">Hydrolase</keyword>
<proteinExistence type="predicted"/>
<dbReference type="PROSITE" id="PS01123">
    <property type="entry name" value="TNASE_1"/>
    <property type="match status" value="1"/>
</dbReference>
<geneLocation type="plasmid" evidence="6 7">
    <name>paApi_AU1</name>
</geneLocation>
<accession>A0ABY8P1I7</accession>
<dbReference type="Pfam" id="PF00565">
    <property type="entry name" value="SNase"/>
    <property type="match status" value="1"/>
</dbReference>
<dbReference type="InterPro" id="IPR035437">
    <property type="entry name" value="SNase_OB-fold_sf"/>
</dbReference>
<protein>
    <submittedName>
        <fullName evidence="6">Thermonuclease family protein</fullName>
    </submittedName>
</protein>
<dbReference type="Gene3D" id="2.40.50.90">
    <property type="match status" value="1"/>
</dbReference>
<reference evidence="6 7" key="1">
    <citation type="submission" date="2023-04" db="EMBL/GenBank/DDBJ databases">
        <title>Genome dynamics across the evolutionary transition to endosymbiosis.</title>
        <authorList>
            <person name="Siozios S."/>
            <person name="Nadal-Jimenez P."/>
            <person name="Azagi T."/>
            <person name="Sprong H."/>
            <person name="Frost C.L."/>
            <person name="Parratt S.R."/>
            <person name="Taylor G."/>
            <person name="Brettell L."/>
            <person name="Lew K.C."/>
            <person name="Croft L."/>
            <person name="King K.C."/>
            <person name="Brockhurst M.A."/>
            <person name="Hypsa V."/>
            <person name="Novakova E."/>
            <person name="Darby A.C."/>
            <person name="Hurst G.D.D."/>
        </authorList>
    </citation>
    <scope>NUCLEOTIDE SEQUENCE [LARGE SCALE GENOMIC DNA]</scope>
    <source>
        <strain evidence="7">aApi_AU</strain>
        <plasmid evidence="6 7">paApi_AU1</plasmid>
    </source>
</reference>
<keyword evidence="7" id="KW-1185">Reference proteome</keyword>
<dbReference type="PANTHER" id="PTHR12302">
    <property type="entry name" value="EBNA2 BINDING PROTEIN P100"/>
    <property type="match status" value="1"/>
</dbReference>
<feature type="signal peptide" evidence="4">
    <location>
        <begin position="1"/>
        <end position="19"/>
    </location>
</feature>
<dbReference type="RefSeq" id="WP_280937004.1">
    <property type="nucleotide sequence ID" value="NZ_CP123757.1"/>
</dbReference>
<dbReference type="InterPro" id="IPR016071">
    <property type="entry name" value="Staphylococal_nuclease_OB-fold"/>
</dbReference>
<evidence type="ECO:0000256" key="2">
    <source>
        <dbReference type="ARBA" id="ARBA00022759"/>
    </source>
</evidence>
<dbReference type="SUPFAM" id="SSF50199">
    <property type="entry name" value="Staphylococcal nuclease"/>
    <property type="match status" value="1"/>
</dbReference>
<dbReference type="SMART" id="SM00318">
    <property type="entry name" value="SNc"/>
    <property type="match status" value="1"/>
</dbReference>
<evidence type="ECO:0000256" key="4">
    <source>
        <dbReference type="SAM" id="SignalP"/>
    </source>
</evidence>
<evidence type="ECO:0000313" key="7">
    <source>
        <dbReference type="Proteomes" id="UP001231859"/>
    </source>
</evidence>
<dbReference type="PROSITE" id="PS50830">
    <property type="entry name" value="TNASE_3"/>
    <property type="match status" value="1"/>
</dbReference>
<gene>
    <name evidence="6" type="ORF">QG404_00455</name>
</gene>
<organism evidence="6 7">
    <name type="scientific">Arsenophonus apicola</name>
    <dbReference type="NCBI Taxonomy" id="2879119"/>
    <lineage>
        <taxon>Bacteria</taxon>
        <taxon>Pseudomonadati</taxon>
        <taxon>Pseudomonadota</taxon>
        <taxon>Gammaproteobacteria</taxon>
        <taxon>Enterobacterales</taxon>
        <taxon>Morganellaceae</taxon>
        <taxon>Arsenophonus</taxon>
    </lineage>
</organism>
<dbReference type="PANTHER" id="PTHR12302:SF3">
    <property type="entry name" value="SERINE_THREONINE-PROTEIN KINASE 31"/>
    <property type="match status" value="1"/>
</dbReference>
<dbReference type="Proteomes" id="UP001231859">
    <property type="component" value="Plasmid paApi_AU1"/>
</dbReference>
<keyword evidence="6" id="KW-0614">Plasmid</keyword>